<name>A0ABD2MVD6_9CUCU</name>
<proteinExistence type="predicted"/>
<dbReference type="AlphaFoldDB" id="A0ABD2MVD6"/>
<evidence type="ECO:0000313" key="1">
    <source>
        <dbReference type="EMBL" id="KAL3270435.1"/>
    </source>
</evidence>
<gene>
    <name evidence="1" type="ORF">HHI36_020990</name>
</gene>
<reference evidence="1 2" key="1">
    <citation type="journal article" date="2021" name="BMC Biol.">
        <title>Horizontally acquired antibacterial genes associated with adaptive radiation of ladybird beetles.</title>
        <authorList>
            <person name="Li H.S."/>
            <person name="Tang X.F."/>
            <person name="Huang Y.H."/>
            <person name="Xu Z.Y."/>
            <person name="Chen M.L."/>
            <person name="Du X.Y."/>
            <person name="Qiu B.Y."/>
            <person name="Chen P.T."/>
            <person name="Zhang W."/>
            <person name="Slipinski A."/>
            <person name="Escalona H.E."/>
            <person name="Waterhouse R.M."/>
            <person name="Zwick A."/>
            <person name="Pang H."/>
        </authorList>
    </citation>
    <scope>NUCLEOTIDE SEQUENCE [LARGE SCALE GENOMIC DNA]</scope>
    <source>
        <strain evidence="1">SYSU2018</strain>
    </source>
</reference>
<accession>A0ABD2MVD6</accession>
<organism evidence="1 2">
    <name type="scientific">Cryptolaemus montrouzieri</name>
    <dbReference type="NCBI Taxonomy" id="559131"/>
    <lineage>
        <taxon>Eukaryota</taxon>
        <taxon>Metazoa</taxon>
        <taxon>Ecdysozoa</taxon>
        <taxon>Arthropoda</taxon>
        <taxon>Hexapoda</taxon>
        <taxon>Insecta</taxon>
        <taxon>Pterygota</taxon>
        <taxon>Neoptera</taxon>
        <taxon>Endopterygota</taxon>
        <taxon>Coleoptera</taxon>
        <taxon>Polyphaga</taxon>
        <taxon>Cucujiformia</taxon>
        <taxon>Coccinelloidea</taxon>
        <taxon>Coccinellidae</taxon>
        <taxon>Scymninae</taxon>
        <taxon>Scymnini</taxon>
        <taxon>Cryptolaemus</taxon>
    </lineage>
</organism>
<evidence type="ECO:0000313" key="2">
    <source>
        <dbReference type="Proteomes" id="UP001516400"/>
    </source>
</evidence>
<protein>
    <submittedName>
        <fullName evidence="1">Uncharacterized protein</fullName>
    </submittedName>
</protein>
<dbReference type="Proteomes" id="UP001516400">
    <property type="component" value="Unassembled WGS sequence"/>
</dbReference>
<sequence>MSRGTIPEDNPIHTVDEKSDCFIIWISKKIGIRPGKVSTVQSYGDSNPRKSKKIISLIQACRVLEGGIKTCILRHNAPLTLLPIEQHAGNRRELGNLKLPECHLNVVERIALSIYLNLNRSSTLGAGAVCLFIGDLKESSIRQFDLR</sequence>
<dbReference type="EMBL" id="JABFTP020000042">
    <property type="protein sequence ID" value="KAL3270435.1"/>
    <property type="molecule type" value="Genomic_DNA"/>
</dbReference>
<comment type="caution">
    <text evidence="1">The sequence shown here is derived from an EMBL/GenBank/DDBJ whole genome shotgun (WGS) entry which is preliminary data.</text>
</comment>
<keyword evidence="2" id="KW-1185">Reference proteome</keyword>